<evidence type="ECO:0000313" key="1">
    <source>
        <dbReference type="EMBL" id="WGS64224.1"/>
    </source>
</evidence>
<gene>
    <name evidence="1" type="ORF">JRV97_07520</name>
</gene>
<reference evidence="1 2" key="1">
    <citation type="submission" date="2021-02" db="EMBL/GenBank/DDBJ databases">
        <title>Characterization of Marinitoga sp. nov. str. BP5-C20A.</title>
        <authorList>
            <person name="Erauso G."/>
            <person name="Postec A."/>
        </authorList>
    </citation>
    <scope>NUCLEOTIDE SEQUENCE [LARGE SCALE GENOMIC DNA]</scope>
    <source>
        <strain evidence="1 2">BP5-C20A</strain>
    </source>
</reference>
<dbReference type="RefSeq" id="WP_280997700.1">
    <property type="nucleotide sequence ID" value="NZ_CP069362.1"/>
</dbReference>
<accession>A0ABY8PNR4</accession>
<organism evidence="1 2">
    <name type="scientific">Marinitoga aeolica</name>
    <dbReference type="NCBI Taxonomy" id="2809031"/>
    <lineage>
        <taxon>Bacteria</taxon>
        <taxon>Thermotogati</taxon>
        <taxon>Thermotogota</taxon>
        <taxon>Thermotogae</taxon>
        <taxon>Petrotogales</taxon>
        <taxon>Petrotogaceae</taxon>
        <taxon>Marinitoga</taxon>
    </lineage>
</organism>
<protein>
    <submittedName>
        <fullName evidence="1">Uncharacterized protein</fullName>
    </submittedName>
</protein>
<evidence type="ECO:0000313" key="2">
    <source>
        <dbReference type="Proteomes" id="UP001232493"/>
    </source>
</evidence>
<sequence length="288" mass="34148">MRIQFQIKEKMLPMFEIEKKQDILIIGGIEVLIKSILSIPQISLEINGIGTKLSLHLRKLGLSPVIFDYLGNDEFLDFITKYFEKHEIMLFFARQPYGSKRVLKLFEENGYKVYKDYRNIEKLDYNFTINNLSEIYNQVKSVYLILQNWNTSLARNIKLMGKFLFLDFEESIYIPEKKEIFGDFIFTNENIILNENIKYIYKVTFLNNGNINFEFSQDSWEIEPLSNKKEHLFEAKCAFKSVIINSLFDGKNIRDSLLLGNIAYSYTLENKGKMIPKNLLFEEYYKRK</sequence>
<dbReference type="InterPro" id="IPR029056">
    <property type="entry name" value="Ribokinase-like"/>
</dbReference>
<dbReference type="EMBL" id="CP069362">
    <property type="protein sequence ID" value="WGS64224.1"/>
    <property type="molecule type" value="Genomic_DNA"/>
</dbReference>
<dbReference type="Proteomes" id="UP001232493">
    <property type="component" value="Chromosome"/>
</dbReference>
<proteinExistence type="predicted"/>
<name>A0ABY8PNR4_9BACT</name>
<dbReference type="SUPFAM" id="SSF53613">
    <property type="entry name" value="Ribokinase-like"/>
    <property type="match status" value="1"/>
</dbReference>
<keyword evidence="2" id="KW-1185">Reference proteome</keyword>